<dbReference type="EMBL" id="LAZR01000799">
    <property type="protein sequence ID" value="KKN57530.1"/>
    <property type="molecule type" value="Genomic_DNA"/>
</dbReference>
<proteinExistence type="predicted"/>
<protein>
    <submittedName>
        <fullName evidence="2">Uncharacterized protein</fullName>
    </submittedName>
</protein>
<keyword evidence="1" id="KW-0472">Membrane</keyword>
<evidence type="ECO:0000256" key="1">
    <source>
        <dbReference type="SAM" id="Phobius"/>
    </source>
</evidence>
<dbReference type="AlphaFoldDB" id="A0A0F9RLV4"/>
<gene>
    <name evidence="2" type="ORF">LCGC14_0561470</name>
</gene>
<sequence>MSNGSTLRERMARLETLVEALIEHNKVKDRWMLRIVGSLVVGVIMLALPGCIHLFTGTG</sequence>
<reference evidence="2" key="1">
    <citation type="journal article" date="2015" name="Nature">
        <title>Complex archaea that bridge the gap between prokaryotes and eukaryotes.</title>
        <authorList>
            <person name="Spang A."/>
            <person name="Saw J.H."/>
            <person name="Jorgensen S.L."/>
            <person name="Zaremba-Niedzwiedzka K."/>
            <person name="Martijn J."/>
            <person name="Lind A.E."/>
            <person name="van Eijk R."/>
            <person name="Schleper C."/>
            <person name="Guy L."/>
            <person name="Ettema T.J."/>
        </authorList>
    </citation>
    <scope>NUCLEOTIDE SEQUENCE</scope>
</reference>
<keyword evidence="1" id="KW-0812">Transmembrane</keyword>
<organism evidence="2">
    <name type="scientific">marine sediment metagenome</name>
    <dbReference type="NCBI Taxonomy" id="412755"/>
    <lineage>
        <taxon>unclassified sequences</taxon>
        <taxon>metagenomes</taxon>
        <taxon>ecological metagenomes</taxon>
    </lineage>
</organism>
<feature type="transmembrane region" description="Helical" evidence="1">
    <location>
        <begin position="31"/>
        <end position="55"/>
    </location>
</feature>
<comment type="caution">
    <text evidence="2">The sequence shown here is derived from an EMBL/GenBank/DDBJ whole genome shotgun (WGS) entry which is preliminary data.</text>
</comment>
<name>A0A0F9RLV4_9ZZZZ</name>
<keyword evidence="1" id="KW-1133">Transmembrane helix</keyword>
<accession>A0A0F9RLV4</accession>
<evidence type="ECO:0000313" key="2">
    <source>
        <dbReference type="EMBL" id="KKN57530.1"/>
    </source>
</evidence>